<protein>
    <submittedName>
        <fullName evidence="1">Uncharacterized protein</fullName>
    </submittedName>
</protein>
<evidence type="ECO:0000313" key="1">
    <source>
        <dbReference type="EMBL" id="GBO39305.1"/>
    </source>
</evidence>
<dbReference type="EMBL" id="BGPR01064311">
    <property type="protein sequence ID" value="GBO39305.1"/>
    <property type="molecule type" value="Genomic_DNA"/>
</dbReference>
<gene>
    <name evidence="1" type="ORF">AVEN_107046_1</name>
</gene>
<dbReference type="Proteomes" id="UP000499080">
    <property type="component" value="Unassembled WGS sequence"/>
</dbReference>
<comment type="caution">
    <text evidence="1">The sequence shown here is derived from an EMBL/GenBank/DDBJ whole genome shotgun (WGS) entry which is preliminary data.</text>
</comment>
<proteinExistence type="predicted"/>
<sequence length="107" mass="11971">MSTSPTRIRAISPSGDSAASRKQRFLAVRRKNAFRGKSGSICWRKKRCFCPSIAAMCSQCSCAISVYHILSEYPNQRWIFFKTTTISLSVLLGKIPQVHLSAFLKAI</sequence>
<dbReference type="AlphaFoldDB" id="A0A4Y2WP64"/>
<name>A0A4Y2WP64_ARAVE</name>
<reference evidence="1 2" key="1">
    <citation type="journal article" date="2019" name="Sci. Rep.">
        <title>Orb-weaving spider Araneus ventricosus genome elucidates the spidroin gene catalogue.</title>
        <authorList>
            <person name="Kono N."/>
            <person name="Nakamura H."/>
            <person name="Ohtoshi R."/>
            <person name="Moran D.A.P."/>
            <person name="Shinohara A."/>
            <person name="Yoshida Y."/>
            <person name="Fujiwara M."/>
            <person name="Mori M."/>
            <person name="Tomita M."/>
            <person name="Arakawa K."/>
        </authorList>
    </citation>
    <scope>NUCLEOTIDE SEQUENCE [LARGE SCALE GENOMIC DNA]</scope>
</reference>
<accession>A0A4Y2WP64</accession>
<organism evidence="1 2">
    <name type="scientific">Araneus ventricosus</name>
    <name type="common">Orbweaver spider</name>
    <name type="synonym">Epeira ventricosa</name>
    <dbReference type="NCBI Taxonomy" id="182803"/>
    <lineage>
        <taxon>Eukaryota</taxon>
        <taxon>Metazoa</taxon>
        <taxon>Ecdysozoa</taxon>
        <taxon>Arthropoda</taxon>
        <taxon>Chelicerata</taxon>
        <taxon>Arachnida</taxon>
        <taxon>Araneae</taxon>
        <taxon>Araneomorphae</taxon>
        <taxon>Entelegynae</taxon>
        <taxon>Araneoidea</taxon>
        <taxon>Araneidae</taxon>
        <taxon>Araneus</taxon>
    </lineage>
</organism>
<evidence type="ECO:0000313" key="2">
    <source>
        <dbReference type="Proteomes" id="UP000499080"/>
    </source>
</evidence>
<keyword evidence="2" id="KW-1185">Reference proteome</keyword>